<protein>
    <submittedName>
        <fullName evidence="1">Uncharacterized protein</fullName>
    </submittedName>
</protein>
<dbReference type="EMBL" id="BGZK01000976">
    <property type="protein sequence ID" value="GBP67200.1"/>
    <property type="molecule type" value="Genomic_DNA"/>
</dbReference>
<name>A0A4C1XVR3_EUMVA</name>
<gene>
    <name evidence="1" type="ORF">EVAR_47759_1</name>
</gene>
<sequence length="125" mass="13568">MLTRDSGGVSSAQCTASLLGRNRISIRGNSGLMKKGGADVKGSRLVKGDCGMIEGEEGPHRNSHTLDEMKLLLDASVLVREIYFADLIPYNFDILLRRNAIPYMGSVNENSCCKKTDVTTTTARS</sequence>
<evidence type="ECO:0000313" key="1">
    <source>
        <dbReference type="EMBL" id="GBP67200.1"/>
    </source>
</evidence>
<evidence type="ECO:0000313" key="2">
    <source>
        <dbReference type="Proteomes" id="UP000299102"/>
    </source>
</evidence>
<accession>A0A4C1XVR3</accession>
<dbReference type="Proteomes" id="UP000299102">
    <property type="component" value="Unassembled WGS sequence"/>
</dbReference>
<dbReference type="AlphaFoldDB" id="A0A4C1XVR3"/>
<comment type="caution">
    <text evidence="1">The sequence shown here is derived from an EMBL/GenBank/DDBJ whole genome shotgun (WGS) entry which is preliminary data.</text>
</comment>
<keyword evidence="2" id="KW-1185">Reference proteome</keyword>
<proteinExistence type="predicted"/>
<reference evidence="1 2" key="1">
    <citation type="journal article" date="2019" name="Commun. Biol.">
        <title>The bagworm genome reveals a unique fibroin gene that provides high tensile strength.</title>
        <authorList>
            <person name="Kono N."/>
            <person name="Nakamura H."/>
            <person name="Ohtoshi R."/>
            <person name="Tomita M."/>
            <person name="Numata K."/>
            <person name="Arakawa K."/>
        </authorList>
    </citation>
    <scope>NUCLEOTIDE SEQUENCE [LARGE SCALE GENOMIC DNA]</scope>
</reference>
<organism evidence="1 2">
    <name type="scientific">Eumeta variegata</name>
    <name type="common">Bagworm moth</name>
    <name type="synonym">Eumeta japonica</name>
    <dbReference type="NCBI Taxonomy" id="151549"/>
    <lineage>
        <taxon>Eukaryota</taxon>
        <taxon>Metazoa</taxon>
        <taxon>Ecdysozoa</taxon>
        <taxon>Arthropoda</taxon>
        <taxon>Hexapoda</taxon>
        <taxon>Insecta</taxon>
        <taxon>Pterygota</taxon>
        <taxon>Neoptera</taxon>
        <taxon>Endopterygota</taxon>
        <taxon>Lepidoptera</taxon>
        <taxon>Glossata</taxon>
        <taxon>Ditrysia</taxon>
        <taxon>Tineoidea</taxon>
        <taxon>Psychidae</taxon>
        <taxon>Oiketicinae</taxon>
        <taxon>Eumeta</taxon>
    </lineage>
</organism>